<evidence type="ECO:0000259" key="3">
    <source>
        <dbReference type="Pfam" id="PF00171"/>
    </source>
</evidence>
<dbReference type="SUPFAM" id="SSF53720">
    <property type="entry name" value="ALDH-like"/>
    <property type="match status" value="1"/>
</dbReference>
<evidence type="ECO:0000256" key="2">
    <source>
        <dbReference type="ARBA" id="ARBA00023002"/>
    </source>
</evidence>
<dbReference type="RefSeq" id="WP_052883804.1">
    <property type="nucleotide sequence ID" value="NZ_CP009961.1"/>
</dbReference>
<dbReference type="OrthoDB" id="6342at2157"/>
<keyword evidence="2" id="KW-0560">Oxidoreductase</keyword>
<evidence type="ECO:0000313" key="5">
    <source>
        <dbReference type="Proteomes" id="UP000067434"/>
    </source>
</evidence>
<evidence type="ECO:0000313" key="4">
    <source>
        <dbReference type="EMBL" id="AKG38401.1"/>
    </source>
</evidence>
<dbReference type="Gene3D" id="3.40.309.10">
    <property type="entry name" value="Aldehyde Dehydrogenase, Chain A, domain 2"/>
    <property type="match status" value="1"/>
</dbReference>
<dbReference type="PATRIC" id="fig|1550241.5.peg.563"/>
<dbReference type="GO" id="GO:0008911">
    <property type="term" value="F:lactaldehyde dehydrogenase (NAD+) activity"/>
    <property type="evidence" value="ECO:0007669"/>
    <property type="project" value="TreeGrafter"/>
</dbReference>
<reference evidence="4 5" key="1">
    <citation type="journal article" date="2015" name="Stand. Genomic Sci.">
        <title>Complete genome sequence of and proposal of Thermofilum uzonense sp. nov. a novel hyperthermophilic crenarchaeon and emended description of the genus Thermofilum.</title>
        <authorList>
            <person name="Toshchakov S.V."/>
            <person name="Korzhenkov A.A."/>
            <person name="Samarov N.I."/>
            <person name="Mazunin I.O."/>
            <person name="Mozhey O.I."/>
            <person name="Shmyr I.S."/>
            <person name="Derbikova K.S."/>
            <person name="Taranov E.A."/>
            <person name="Dominova I.N."/>
            <person name="Bonch-Osmolovskaya E.A."/>
            <person name="Patrushev M.V."/>
            <person name="Podosokorskaya O.A."/>
            <person name="Kublanov I.V."/>
        </authorList>
    </citation>
    <scope>NUCLEOTIDE SEQUENCE [LARGE SCALE GENOMIC DNA]</scope>
    <source>
        <strain evidence="4 5">1807-2</strain>
    </source>
</reference>
<dbReference type="GeneID" id="25401112"/>
<comment type="similarity">
    <text evidence="1">Belongs to the aldehyde dehydrogenase family.</text>
</comment>
<sequence length="505" mass="56236">MLRLSSKIFQGVYEEVEGFYRFKTYVAGQWEGGREYIRVRSPIDDSVIAEVPKLSWEQADRALGLVYEKGRWQVRDTPGWRRLELLERLADLMERHREDLELSLVVNAGKTRAEARGEVDASIDRLRRADLDARRIFGEYVPGDWDPTTQETEALVRREPYGVVLAIAPFNYPLFDTVAKFTYSFVAGNAVVMKPPSADPVPIILLAKLLEEAGFPRESFAILTIPGSESDRMVADERISVVSFTGSSSTGKRVLSVGGIKQYIMELGGGDPALVLSDADVGAAIEAVARGIYSYAGQRCDAVRLVLVERPIYEEFKARLVERLSRVVVGDPRSPGTTMGPLISPSAVDEMLRAVEDAVERGGRVLYGGRRLGPTYVEPTLVEIIDKKALTESVMYREEVFAPAALITDFAGDEEALRLANGRRYGLDAAIFGQDIDRIRKLVRFLEFGAVYVNDMPRHGVGYYPYGGRKESGIGREGIAYSVEQVSAYKTIVFNFRGKGVWKYA</sequence>
<dbReference type="InterPro" id="IPR015590">
    <property type="entry name" value="Aldehyde_DH_dom"/>
</dbReference>
<organism evidence="4 5">
    <name type="scientific">Infirmifilum uzonense</name>
    <dbReference type="NCBI Taxonomy" id="1550241"/>
    <lineage>
        <taxon>Archaea</taxon>
        <taxon>Thermoproteota</taxon>
        <taxon>Thermoprotei</taxon>
        <taxon>Thermofilales</taxon>
        <taxon>Thermofilaceae</taxon>
        <taxon>Infirmifilum</taxon>
    </lineage>
</organism>
<proteinExistence type="inferred from homology"/>
<name>A0A0F7CKX1_9CREN</name>
<dbReference type="InterPro" id="IPR051020">
    <property type="entry name" value="ALDH-related_metabolic_enz"/>
</dbReference>
<dbReference type="EMBL" id="CP009961">
    <property type="protein sequence ID" value="AKG38401.1"/>
    <property type="molecule type" value="Genomic_DNA"/>
</dbReference>
<dbReference type="HOGENOM" id="CLU_005391_1_0_2"/>
<dbReference type="Pfam" id="PF00171">
    <property type="entry name" value="Aldedh"/>
    <property type="match status" value="1"/>
</dbReference>
<feature type="domain" description="Aldehyde dehydrogenase" evidence="3">
    <location>
        <begin position="35"/>
        <end position="492"/>
    </location>
</feature>
<dbReference type="InterPro" id="IPR016163">
    <property type="entry name" value="Ald_DH_C"/>
</dbReference>
<dbReference type="InterPro" id="IPR016161">
    <property type="entry name" value="Ald_DH/histidinol_DH"/>
</dbReference>
<dbReference type="NCBIfam" id="NF040869">
    <property type="entry name" value="G3PDH_Arch"/>
    <property type="match status" value="1"/>
</dbReference>
<dbReference type="PANTHER" id="PTHR42991:SF1">
    <property type="entry name" value="ALDEHYDE DEHYDROGENASE"/>
    <property type="match status" value="1"/>
</dbReference>
<dbReference type="STRING" id="1550241.MA03_02735"/>
<gene>
    <name evidence="4" type="ORF">MA03_02735</name>
</gene>
<protein>
    <submittedName>
        <fullName evidence="4">Aldehyde dehydrogenase</fullName>
    </submittedName>
</protein>
<dbReference type="AlphaFoldDB" id="A0A0F7CKX1"/>
<evidence type="ECO:0000256" key="1">
    <source>
        <dbReference type="ARBA" id="ARBA00009986"/>
    </source>
</evidence>
<dbReference type="InterPro" id="IPR016162">
    <property type="entry name" value="Ald_DH_N"/>
</dbReference>
<dbReference type="Proteomes" id="UP000067434">
    <property type="component" value="Chromosome"/>
</dbReference>
<accession>A0A0F7CKX1</accession>
<dbReference type="PANTHER" id="PTHR42991">
    <property type="entry name" value="ALDEHYDE DEHYDROGENASE"/>
    <property type="match status" value="1"/>
</dbReference>
<dbReference type="KEGG" id="thf:MA03_02735"/>
<dbReference type="InterPro" id="IPR053489">
    <property type="entry name" value="NAD(P)-GAP_dehydrogenase"/>
</dbReference>
<dbReference type="Gene3D" id="3.40.605.10">
    <property type="entry name" value="Aldehyde Dehydrogenase, Chain A, domain 1"/>
    <property type="match status" value="1"/>
</dbReference>
<keyword evidence="5" id="KW-1185">Reference proteome</keyword>